<dbReference type="EMBL" id="JAEOXF010000003">
    <property type="protein sequence ID" value="MBK4724974.1"/>
    <property type="molecule type" value="Genomic_DNA"/>
</dbReference>
<reference evidence="1" key="1">
    <citation type="submission" date="2021-01" db="EMBL/GenBank/DDBJ databases">
        <title>Draft genome of Pantoea agglomerans Eh 335.</title>
        <authorList>
            <person name="Emsley S.A."/>
            <person name="Oline D.K."/>
            <person name="Saw J.H."/>
            <person name="Ushijima B."/>
            <person name="Videau P."/>
            <person name="Koyack M.J."/>
        </authorList>
    </citation>
    <scope>NUCLEOTIDE SEQUENCE</scope>
    <source>
        <strain evidence="1">Eh 335</strain>
    </source>
</reference>
<keyword evidence="2" id="KW-1185">Reference proteome</keyword>
<comment type="caution">
    <text evidence="1">The sequence shown here is derived from an EMBL/GenBank/DDBJ whole genome shotgun (WGS) entry which is preliminary data.</text>
</comment>
<accession>A0ACC5RK35</accession>
<name>A0ACC5RK35_ENTAG</name>
<organism evidence="1 2">
    <name type="scientific">Enterobacter agglomerans</name>
    <name type="common">Erwinia herbicola</name>
    <name type="synonym">Pantoea agglomerans</name>
    <dbReference type="NCBI Taxonomy" id="549"/>
    <lineage>
        <taxon>Bacteria</taxon>
        <taxon>Pseudomonadati</taxon>
        <taxon>Pseudomonadota</taxon>
        <taxon>Gammaproteobacteria</taxon>
        <taxon>Enterobacterales</taxon>
        <taxon>Erwiniaceae</taxon>
        <taxon>Pantoea</taxon>
        <taxon>Pantoea agglomerans group</taxon>
    </lineage>
</organism>
<protein>
    <submittedName>
        <fullName evidence="1">Uncharacterized protein</fullName>
    </submittedName>
</protein>
<evidence type="ECO:0000313" key="1">
    <source>
        <dbReference type="EMBL" id="MBK4724974.1"/>
    </source>
</evidence>
<proteinExistence type="predicted"/>
<dbReference type="Proteomes" id="UP000633731">
    <property type="component" value="Unassembled WGS sequence"/>
</dbReference>
<gene>
    <name evidence="1" type="ORF">JJL49_07015</name>
</gene>
<evidence type="ECO:0000313" key="2">
    <source>
        <dbReference type="Proteomes" id="UP000633731"/>
    </source>
</evidence>
<sequence length="346" mass="37627">MDLFSQLNQFRGVLFFTFFMLCSDAIAGYNHIVWVHSSLKPEISIAPFGNDKYVSDLTVTPVSGHVSMKALDAECVDFELATKKMTTQWIMFPSKGEYKGLKWSLKMNSAGAGGPYSGSELGGSANDMLVPFSQVTVPAADTDCFHTGQQYAWTTRPEGVVTGSLILDPAMATPGEYNFNIPLVWAIEENKYSGSYIPMWHYMGALLGKEPKMQVPVSFTLKSKCVFNTNDITLKHGDISLDAATKIYPSDIYSLDISCARDNVSVKVELIGSAPVSGKTSNYTSCGKGGDCRLTFDANGKVDLYSETLSINKTTAIVNVKSSYIPNAKPVAGKFEGSAILRITIL</sequence>